<feature type="compositionally biased region" description="Polar residues" evidence="1">
    <location>
        <begin position="407"/>
        <end position="422"/>
    </location>
</feature>
<dbReference type="RefSeq" id="WP_153138232.1">
    <property type="nucleotide sequence ID" value="NZ_VZAP01000088.1"/>
</dbReference>
<dbReference type="AlphaFoldDB" id="A0AA90VN15"/>
<evidence type="ECO:0000256" key="2">
    <source>
        <dbReference type="SAM" id="SignalP"/>
    </source>
</evidence>
<evidence type="ECO:0000313" key="3">
    <source>
        <dbReference type="EMBL" id="MQO92389.1"/>
    </source>
</evidence>
<feature type="signal peptide" evidence="2">
    <location>
        <begin position="1"/>
        <end position="28"/>
    </location>
</feature>
<name>A0AA90VN15_9BACT</name>
<reference evidence="4" key="1">
    <citation type="submission" date="2019-09" db="EMBL/GenBank/DDBJ databases">
        <title>Distinct polysaccharide growth profiles of human intestinal Prevotella copri isolates.</title>
        <authorList>
            <person name="Fehlner-Peach H."/>
            <person name="Magnabosco C."/>
            <person name="Raghavan V."/>
            <person name="Scher J.U."/>
            <person name="Tett A."/>
            <person name="Cox L.M."/>
            <person name="Gottsegen C."/>
            <person name="Watters A."/>
            <person name="Wiltshire- Gordon J.D."/>
            <person name="Segata N."/>
            <person name="Bonneau R."/>
            <person name="Littman D.R."/>
        </authorList>
    </citation>
    <scope>NUCLEOTIDE SEQUENCE [LARGE SCALE GENOMIC DNA]</scope>
    <source>
        <strain evidence="4">iAU3127</strain>
    </source>
</reference>
<evidence type="ECO:0000256" key="1">
    <source>
        <dbReference type="SAM" id="MobiDB-lite"/>
    </source>
</evidence>
<feature type="chain" id="PRO_5041669289" evidence="2">
    <location>
        <begin position="29"/>
        <end position="634"/>
    </location>
</feature>
<dbReference type="Proteomes" id="UP000421283">
    <property type="component" value="Unassembled WGS sequence"/>
</dbReference>
<protein>
    <submittedName>
        <fullName evidence="3">Uncharacterized protein</fullName>
    </submittedName>
</protein>
<evidence type="ECO:0000313" key="4">
    <source>
        <dbReference type="Proteomes" id="UP000421283"/>
    </source>
</evidence>
<dbReference type="PROSITE" id="PS51257">
    <property type="entry name" value="PROKAR_LIPOPROTEIN"/>
    <property type="match status" value="1"/>
</dbReference>
<organism evidence="3 4">
    <name type="scientific">Segatella copri</name>
    <dbReference type="NCBI Taxonomy" id="165179"/>
    <lineage>
        <taxon>Bacteria</taxon>
        <taxon>Pseudomonadati</taxon>
        <taxon>Bacteroidota</taxon>
        <taxon>Bacteroidia</taxon>
        <taxon>Bacteroidales</taxon>
        <taxon>Prevotellaceae</taxon>
        <taxon>Segatella</taxon>
    </lineage>
</organism>
<proteinExistence type="predicted"/>
<accession>A0AA90VN15</accession>
<dbReference type="EMBL" id="VZAP01000088">
    <property type="protein sequence ID" value="MQO92389.1"/>
    <property type="molecule type" value="Genomic_DNA"/>
</dbReference>
<gene>
    <name evidence="3" type="ORF">F7D31_06865</name>
</gene>
<sequence>MKKLYIDIRFIKCILALTAGWLMAGCSAEDELENGSAAQQLSMTPMVNDLQSTRVKEEENLNEKNLLSLDFKMFEPTSNERRIDRQFDTPVENKAEELGSGNWKESLNLKPGQSYAFYAAANTSQSLQGKSLDELQKATQQDPDIWKPYSTDNSKKLFLMSSHGSYKITEKAEQNIPVELVRAAAKIKLNISSTVKDYHISDVQWKLINYNTNTTIFAVQTETAKPSIISDNDTWSTAASAEDEKGNNVFMVTTYSYSTKWETQETMPQIVAKVNFKYKDNSKPDIPKELKIPVRDPQGEKKLERNYIYTVNAVIKYLDTKTDIDYDDDLGYLKWQITKWTQGEKTEVKGDKADYLIVYPTTISMKGMDDNTPTDESIRWMASAPCEIKDYAYYSFDSNGTKHENDNSINQSGGAESQQNTETGDKNCGYIKISAGYPAHNTIVYCTFNLCVTGSDKKQKIIVKKYPSIYSLNVESTGTLNQGQNKRLYTIQHSVTKSNNTYSVAKPSDKNDNTVSPAFIIASTNNSRLQSIDSNDKAKNYCEHYTEKAKTKKGEDLDLSGWRLPTKEEVKKIISLQSYDKVIPKELLLSESYWTFDGEKSDDQSNTSFKGTYVRCVHDLTPDEIEKIEDQGIE</sequence>
<feature type="region of interest" description="Disordered" evidence="1">
    <location>
        <begin position="403"/>
        <end position="422"/>
    </location>
</feature>
<comment type="caution">
    <text evidence="3">The sequence shown here is derived from an EMBL/GenBank/DDBJ whole genome shotgun (WGS) entry which is preliminary data.</text>
</comment>
<keyword evidence="2" id="KW-0732">Signal</keyword>